<evidence type="ECO:0000313" key="7">
    <source>
        <dbReference type="Proteomes" id="UP000240493"/>
    </source>
</evidence>
<dbReference type="SMART" id="SM00744">
    <property type="entry name" value="RINGv"/>
    <property type="match status" value="1"/>
</dbReference>
<dbReference type="SUPFAM" id="SSF57850">
    <property type="entry name" value="RING/U-box"/>
    <property type="match status" value="1"/>
</dbReference>
<dbReference type="AlphaFoldDB" id="A0A2T3YXW4"/>
<feature type="domain" description="RING-type" evidence="5">
    <location>
        <begin position="37"/>
        <end position="79"/>
    </location>
</feature>
<keyword evidence="1" id="KW-0479">Metal-binding</keyword>
<dbReference type="PANTHER" id="PTHR45931:SF3">
    <property type="entry name" value="RING ZINC FINGER-CONTAINING PROTEIN"/>
    <property type="match status" value="1"/>
</dbReference>
<dbReference type="Proteomes" id="UP000240493">
    <property type="component" value="Unassembled WGS sequence"/>
</dbReference>
<dbReference type="Pfam" id="PF13639">
    <property type="entry name" value="zf-RING_2"/>
    <property type="match status" value="1"/>
</dbReference>
<keyword evidence="2 4" id="KW-0863">Zinc-finger</keyword>
<evidence type="ECO:0000259" key="5">
    <source>
        <dbReference type="PROSITE" id="PS50089"/>
    </source>
</evidence>
<protein>
    <recommendedName>
        <fullName evidence="5">RING-type domain-containing protein</fullName>
    </recommendedName>
</protein>
<keyword evidence="7" id="KW-1185">Reference proteome</keyword>
<dbReference type="GO" id="GO:0005634">
    <property type="term" value="C:nucleus"/>
    <property type="evidence" value="ECO:0007669"/>
    <property type="project" value="TreeGrafter"/>
</dbReference>
<dbReference type="STRING" id="1042311.A0A2T3YXW4"/>
<dbReference type="InterPro" id="IPR001841">
    <property type="entry name" value="Znf_RING"/>
</dbReference>
<organism evidence="6 7">
    <name type="scientific">Trichoderma asperellum (strain ATCC 204424 / CBS 433.97 / NBRC 101777)</name>
    <dbReference type="NCBI Taxonomy" id="1042311"/>
    <lineage>
        <taxon>Eukaryota</taxon>
        <taxon>Fungi</taxon>
        <taxon>Dikarya</taxon>
        <taxon>Ascomycota</taxon>
        <taxon>Pezizomycotina</taxon>
        <taxon>Sordariomycetes</taxon>
        <taxon>Hypocreomycetidae</taxon>
        <taxon>Hypocreales</taxon>
        <taxon>Hypocreaceae</taxon>
        <taxon>Trichoderma</taxon>
    </lineage>
</organism>
<reference evidence="6 7" key="1">
    <citation type="submission" date="2016-07" db="EMBL/GenBank/DDBJ databases">
        <title>Multiple horizontal gene transfer events from other fungi enriched the ability of initially mycotrophic Trichoderma (Ascomycota) to feed on dead plant biomass.</title>
        <authorList>
            <consortium name="DOE Joint Genome Institute"/>
            <person name="Aerts A."/>
            <person name="Atanasova L."/>
            <person name="Chenthamara K."/>
            <person name="Zhang J."/>
            <person name="Grujic M."/>
            <person name="Henrissat B."/>
            <person name="Kuo A."/>
            <person name="Salamov A."/>
            <person name="Lipzen A."/>
            <person name="Labutti K."/>
            <person name="Barry K."/>
            <person name="Miao Y."/>
            <person name="Rahimi M.J."/>
            <person name="Shen Q."/>
            <person name="Grigoriev I.V."/>
            <person name="Kubicek C.P."/>
            <person name="Druzhinina I.S."/>
        </authorList>
    </citation>
    <scope>NUCLEOTIDE SEQUENCE [LARGE SCALE GENOMIC DNA]</scope>
    <source>
        <strain evidence="6 7">CBS 433.97</strain>
    </source>
</reference>
<dbReference type="SMART" id="SM00184">
    <property type="entry name" value="RING"/>
    <property type="match status" value="1"/>
</dbReference>
<evidence type="ECO:0000256" key="1">
    <source>
        <dbReference type="ARBA" id="ARBA00022723"/>
    </source>
</evidence>
<accession>A0A2T3YXW4</accession>
<feature type="non-terminal residue" evidence="6">
    <location>
        <position position="1"/>
    </location>
</feature>
<dbReference type="GO" id="GO:0008270">
    <property type="term" value="F:zinc ion binding"/>
    <property type="evidence" value="ECO:0007669"/>
    <property type="project" value="UniProtKB-KW"/>
</dbReference>
<evidence type="ECO:0000256" key="3">
    <source>
        <dbReference type="ARBA" id="ARBA00022833"/>
    </source>
</evidence>
<dbReference type="InterPro" id="IPR011016">
    <property type="entry name" value="Znf_RING-CH"/>
</dbReference>
<sequence>KIERLDQMVPSKTYTNWKEDSRNADNPLIQGATFISCVICLETLQGDDTIRPLPCSHVFHSLCLAKWYLKKHDTCPICKACFMTLSEKSPRVLQRPERTHAR</sequence>
<dbReference type="GO" id="GO:0061630">
    <property type="term" value="F:ubiquitin protein ligase activity"/>
    <property type="evidence" value="ECO:0007669"/>
    <property type="project" value="TreeGrafter"/>
</dbReference>
<evidence type="ECO:0000256" key="2">
    <source>
        <dbReference type="ARBA" id="ARBA00022771"/>
    </source>
</evidence>
<proteinExistence type="predicted"/>
<dbReference type="InterPro" id="IPR051834">
    <property type="entry name" value="RING_finger_E3_ligase"/>
</dbReference>
<name>A0A2T3YXW4_TRIA4</name>
<dbReference type="PROSITE" id="PS50089">
    <property type="entry name" value="ZF_RING_2"/>
    <property type="match status" value="1"/>
</dbReference>
<dbReference type="Gene3D" id="3.30.40.10">
    <property type="entry name" value="Zinc/RING finger domain, C3HC4 (zinc finger)"/>
    <property type="match status" value="1"/>
</dbReference>
<dbReference type="PANTHER" id="PTHR45931">
    <property type="entry name" value="SI:CH211-59O9.10"/>
    <property type="match status" value="1"/>
</dbReference>
<gene>
    <name evidence="6" type="ORF">M441DRAFT_148779</name>
</gene>
<dbReference type="InterPro" id="IPR013083">
    <property type="entry name" value="Znf_RING/FYVE/PHD"/>
</dbReference>
<evidence type="ECO:0000313" key="6">
    <source>
        <dbReference type="EMBL" id="PTB37364.1"/>
    </source>
</evidence>
<keyword evidence="3" id="KW-0862">Zinc</keyword>
<dbReference type="EMBL" id="KZ679268">
    <property type="protein sequence ID" value="PTB37364.1"/>
    <property type="molecule type" value="Genomic_DNA"/>
</dbReference>
<dbReference type="GO" id="GO:0006511">
    <property type="term" value="P:ubiquitin-dependent protein catabolic process"/>
    <property type="evidence" value="ECO:0007669"/>
    <property type="project" value="TreeGrafter"/>
</dbReference>
<evidence type="ECO:0000256" key="4">
    <source>
        <dbReference type="PROSITE-ProRule" id="PRU00175"/>
    </source>
</evidence>
<dbReference type="OrthoDB" id="8062037at2759"/>